<evidence type="ECO:0000256" key="7">
    <source>
        <dbReference type="ARBA" id="ARBA00022679"/>
    </source>
</evidence>
<keyword evidence="8 9" id="KW-0949">S-adenosyl-L-methionine</keyword>
<dbReference type="PANTHER" id="PTHR10259">
    <property type="entry name" value="THIOPURINE S-METHYLTRANSFERASE"/>
    <property type="match status" value="1"/>
</dbReference>
<dbReference type="EC" id="2.1.1.67" evidence="4 9"/>
<dbReference type="Pfam" id="PF05724">
    <property type="entry name" value="TPMT"/>
    <property type="match status" value="1"/>
</dbReference>
<dbReference type="PROSITE" id="PS51585">
    <property type="entry name" value="SAM_MT_TPMT"/>
    <property type="match status" value="1"/>
</dbReference>
<dbReference type="RefSeq" id="WP_386365988.1">
    <property type="nucleotide sequence ID" value="NZ_JBHRXZ010000024.1"/>
</dbReference>
<dbReference type="GO" id="GO:0032259">
    <property type="term" value="P:methylation"/>
    <property type="evidence" value="ECO:0007669"/>
    <property type="project" value="UniProtKB-KW"/>
</dbReference>
<organism evidence="10 11">
    <name type="scientific">Stutzerimonas tarimensis</name>
    <dbReference type="NCBI Taxonomy" id="1507735"/>
    <lineage>
        <taxon>Bacteria</taxon>
        <taxon>Pseudomonadati</taxon>
        <taxon>Pseudomonadota</taxon>
        <taxon>Gammaproteobacteria</taxon>
        <taxon>Pseudomonadales</taxon>
        <taxon>Pseudomonadaceae</taxon>
        <taxon>Stutzerimonas</taxon>
    </lineage>
</organism>
<dbReference type="InterPro" id="IPR025835">
    <property type="entry name" value="Thiopurine_S-MeTrfase"/>
</dbReference>
<dbReference type="PANTHER" id="PTHR10259:SF11">
    <property type="entry name" value="THIOPURINE S-METHYLTRANSFERASE"/>
    <property type="match status" value="1"/>
</dbReference>
<protein>
    <recommendedName>
        <fullName evidence="4 9">Thiopurine S-methyltransferase</fullName>
        <ecNumber evidence="4 9">2.1.1.67</ecNumber>
    </recommendedName>
    <alternativeName>
        <fullName evidence="9">Thiopurine methyltransferase</fullName>
    </alternativeName>
</protein>
<feature type="binding site" evidence="9">
    <location>
        <position position="66"/>
    </location>
    <ligand>
        <name>S-adenosyl-L-methionine</name>
        <dbReference type="ChEBI" id="CHEBI:59789"/>
    </ligand>
</feature>
<comment type="catalytic activity">
    <reaction evidence="1 9">
        <text>S-adenosyl-L-methionine + a thiopurine = S-adenosyl-L-homocysteine + a thiopurine S-methylether.</text>
        <dbReference type="EC" id="2.1.1.67"/>
    </reaction>
</comment>
<keyword evidence="6 9" id="KW-0489">Methyltransferase</keyword>
<evidence type="ECO:0000256" key="9">
    <source>
        <dbReference type="HAMAP-Rule" id="MF_00812"/>
    </source>
</evidence>
<feature type="binding site" evidence="9">
    <location>
        <position position="45"/>
    </location>
    <ligand>
        <name>S-adenosyl-L-methionine</name>
        <dbReference type="ChEBI" id="CHEBI:59789"/>
    </ligand>
</feature>
<sequence length="216" mass="24065">MDAGFWQARWQRGLIGFHQPEVNPYLTRHWGSLWLDRGARVLVPLCGKSLDMSWLAAEGAQVLGIELSEIAVRDFFAEQGMAVQAESSGAFQRFRAGSVEILQGDIFALESGDVLGLYDRAALIALPGPMRANYAGLLNRLLPVGCRGLLITLDYDQSKMEGPPFAVGDDEVRRLFAGHWQIEPLEARDILGESPRFAQCGVTCLEERVYRLDKQR</sequence>
<evidence type="ECO:0000256" key="5">
    <source>
        <dbReference type="ARBA" id="ARBA00022490"/>
    </source>
</evidence>
<gene>
    <name evidence="9" type="primary">tpm</name>
    <name evidence="10" type="ORF">ACFOMF_14135</name>
</gene>
<dbReference type="GO" id="GO:0008119">
    <property type="term" value="F:thiopurine S-methyltransferase activity"/>
    <property type="evidence" value="ECO:0007669"/>
    <property type="project" value="UniProtKB-EC"/>
</dbReference>
<dbReference type="Proteomes" id="UP001595630">
    <property type="component" value="Unassembled WGS sequence"/>
</dbReference>
<accession>A0ABV7T887</accession>
<comment type="subcellular location">
    <subcellularLocation>
        <location evidence="2 9">Cytoplasm</location>
    </subcellularLocation>
</comment>
<keyword evidence="11" id="KW-1185">Reference proteome</keyword>
<evidence type="ECO:0000256" key="3">
    <source>
        <dbReference type="ARBA" id="ARBA00008145"/>
    </source>
</evidence>
<name>A0ABV7T887_9GAMM</name>
<feature type="binding site" evidence="9">
    <location>
        <position position="120"/>
    </location>
    <ligand>
        <name>S-adenosyl-L-methionine</name>
        <dbReference type="ChEBI" id="CHEBI:59789"/>
    </ligand>
</feature>
<dbReference type="HAMAP" id="MF_00812">
    <property type="entry name" value="Thiopur_methtran"/>
    <property type="match status" value="1"/>
</dbReference>
<dbReference type="Gene3D" id="3.40.50.150">
    <property type="entry name" value="Vaccinia Virus protein VP39"/>
    <property type="match status" value="1"/>
</dbReference>
<keyword evidence="7 9" id="KW-0808">Transferase</keyword>
<evidence type="ECO:0000256" key="6">
    <source>
        <dbReference type="ARBA" id="ARBA00022603"/>
    </source>
</evidence>
<dbReference type="SUPFAM" id="SSF53335">
    <property type="entry name" value="S-adenosyl-L-methionine-dependent methyltransferases"/>
    <property type="match status" value="1"/>
</dbReference>
<comment type="caution">
    <text evidence="10">The sequence shown here is derived from an EMBL/GenBank/DDBJ whole genome shotgun (WGS) entry which is preliminary data.</text>
</comment>
<evidence type="ECO:0000256" key="2">
    <source>
        <dbReference type="ARBA" id="ARBA00004496"/>
    </source>
</evidence>
<comment type="similarity">
    <text evidence="3 9">Belongs to the class I-like SAM-binding methyltransferase superfamily. TPMT family.</text>
</comment>
<feature type="binding site" evidence="9">
    <location>
        <position position="10"/>
    </location>
    <ligand>
        <name>S-adenosyl-L-methionine</name>
        <dbReference type="ChEBI" id="CHEBI:59789"/>
    </ligand>
</feature>
<evidence type="ECO:0000256" key="8">
    <source>
        <dbReference type="ARBA" id="ARBA00022691"/>
    </source>
</evidence>
<evidence type="ECO:0000313" key="10">
    <source>
        <dbReference type="EMBL" id="MFC3608919.1"/>
    </source>
</evidence>
<dbReference type="InterPro" id="IPR022474">
    <property type="entry name" value="Thiopur_S-MeTfrase_Se/Te_detox"/>
</dbReference>
<keyword evidence="5 9" id="KW-0963">Cytoplasm</keyword>
<dbReference type="InterPro" id="IPR029063">
    <property type="entry name" value="SAM-dependent_MTases_sf"/>
</dbReference>
<proteinExistence type="inferred from homology"/>
<dbReference type="NCBIfam" id="NF009732">
    <property type="entry name" value="PRK13255.1"/>
    <property type="match status" value="1"/>
</dbReference>
<evidence type="ECO:0000313" key="11">
    <source>
        <dbReference type="Proteomes" id="UP001595630"/>
    </source>
</evidence>
<dbReference type="EMBL" id="JBHRXZ010000024">
    <property type="protein sequence ID" value="MFC3608919.1"/>
    <property type="molecule type" value="Genomic_DNA"/>
</dbReference>
<reference evidence="11" key="1">
    <citation type="journal article" date="2019" name="Int. J. Syst. Evol. Microbiol.">
        <title>The Global Catalogue of Microorganisms (GCM) 10K type strain sequencing project: providing services to taxonomists for standard genome sequencing and annotation.</title>
        <authorList>
            <consortium name="The Broad Institute Genomics Platform"/>
            <consortium name="The Broad Institute Genome Sequencing Center for Infectious Disease"/>
            <person name="Wu L."/>
            <person name="Ma J."/>
        </authorList>
    </citation>
    <scope>NUCLEOTIDE SEQUENCE [LARGE SCALE GENOMIC DNA]</scope>
    <source>
        <strain evidence="11">KCTC 42447</strain>
    </source>
</reference>
<dbReference type="PIRSF" id="PIRSF023956">
    <property type="entry name" value="Thiopurine_S-methyltransferase"/>
    <property type="match status" value="1"/>
</dbReference>
<dbReference type="InterPro" id="IPR008854">
    <property type="entry name" value="TPMT"/>
</dbReference>
<evidence type="ECO:0000256" key="4">
    <source>
        <dbReference type="ARBA" id="ARBA00011905"/>
    </source>
</evidence>
<dbReference type="NCBIfam" id="TIGR03840">
    <property type="entry name" value="TMPT_Se_Te"/>
    <property type="match status" value="1"/>
</dbReference>
<evidence type="ECO:0000256" key="1">
    <source>
        <dbReference type="ARBA" id="ARBA00000903"/>
    </source>
</evidence>